<sequence>MKILIAYSSRTGNTRKVAEALHLELPGADLCPISSAPNPEKYDVVFAGFWVEAENANDAMKDYLKQLGGIPVALFATLGAYPDSQHAANCLKAAAAQIPNGNVVDRFICQGRIDPMMIEWMEQLPAGDENAPTDSRRQLWEDAEGHPDDQDLENAVAWAKAVLEKMKAKA</sequence>
<dbReference type="Proteomes" id="UP001290861">
    <property type="component" value="Unassembled WGS sequence"/>
</dbReference>
<reference evidence="3 4" key="1">
    <citation type="journal article" date="2024" name="Appl. Environ. Microbiol.">
        <title>Pontiella agarivorans sp. nov., a novel marine anaerobic bacterium capable of degrading macroalgal polysaccharides and fixing nitrogen.</title>
        <authorList>
            <person name="Liu N."/>
            <person name="Kivenson V."/>
            <person name="Peng X."/>
            <person name="Cui Z."/>
            <person name="Lankiewicz T.S."/>
            <person name="Gosselin K.M."/>
            <person name="English C.J."/>
            <person name="Blair E.M."/>
            <person name="O'Malley M.A."/>
            <person name="Valentine D.L."/>
        </authorList>
    </citation>
    <scope>NUCLEOTIDE SEQUENCE [LARGE SCALE GENOMIC DNA]</scope>
    <source>
        <strain evidence="3 4">NLcol2</strain>
    </source>
</reference>
<proteinExistence type="predicted"/>
<name>A0ABU5MVD1_9BACT</name>
<dbReference type="PANTHER" id="PTHR38030">
    <property type="entry name" value="PROTOPORPHYRINOGEN IX DEHYDROGENASE [MENAQUINONE]"/>
    <property type="match status" value="1"/>
</dbReference>
<dbReference type="PANTHER" id="PTHR38030:SF2">
    <property type="entry name" value="PROTOPORPHYRINOGEN IX DEHYDROGENASE [QUINONE]"/>
    <property type="match status" value="1"/>
</dbReference>
<protein>
    <submittedName>
        <fullName evidence="3">Flavodoxin family protein</fullName>
    </submittedName>
</protein>
<organism evidence="3 4">
    <name type="scientific">Pontiella agarivorans</name>
    <dbReference type="NCBI Taxonomy" id="3038953"/>
    <lineage>
        <taxon>Bacteria</taxon>
        <taxon>Pseudomonadati</taxon>
        <taxon>Kiritimatiellota</taxon>
        <taxon>Kiritimatiellia</taxon>
        <taxon>Kiritimatiellales</taxon>
        <taxon>Pontiellaceae</taxon>
        <taxon>Pontiella</taxon>
    </lineage>
</organism>
<dbReference type="Gene3D" id="3.40.50.360">
    <property type="match status" value="2"/>
</dbReference>
<evidence type="ECO:0000256" key="1">
    <source>
        <dbReference type="SAM" id="MobiDB-lite"/>
    </source>
</evidence>
<keyword evidence="4" id="KW-1185">Reference proteome</keyword>
<feature type="compositionally biased region" description="Basic and acidic residues" evidence="1">
    <location>
        <begin position="134"/>
        <end position="149"/>
    </location>
</feature>
<accession>A0ABU5MVD1</accession>
<dbReference type="Pfam" id="PF12641">
    <property type="entry name" value="Flavodoxin_3"/>
    <property type="match status" value="1"/>
</dbReference>
<dbReference type="InterPro" id="IPR008254">
    <property type="entry name" value="Flavodoxin/NO_synth"/>
</dbReference>
<comment type="caution">
    <text evidence="3">The sequence shown here is derived from an EMBL/GenBank/DDBJ whole genome shotgun (WGS) entry which is preliminary data.</text>
</comment>
<evidence type="ECO:0000313" key="3">
    <source>
        <dbReference type="EMBL" id="MDZ8117911.1"/>
    </source>
</evidence>
<evidence type="ECO:0000313" key="4">
    <source>
        <dbReference type="Proteomes" id="UP001290861"/>
    </source>
</evidence>
<evidence type="ECO:0000259" key="2">
    <source>
        <dbReference type="Pfam" id="PF12641"/>
    </source>
</evidence>
<dbReference type="EMBL" id="JARVCO010000006">
    <property type="protein sequence ID" value="MDZ8117911.1"/>
    <property type="molecule type" value="Genomic_DNA"/>
</dbReference>
<gene>
    <name evidence="3" type="ORF">P9H32_04665</name>
</gene>
<feature type="region of interest" description="Disordered" evidence="1">
    <location>
        <begin position="126"/>
        <end position="151"/>
    </location>
</feature>
<feature type="domain" description="Flavodoxin-like" evidence="2">
    <location>
        <begin position="4"/>
        <end position="156"/>
    </location>
</feature>
<dbReference type="InterPro" id="IPR052200">
    <property type="entry name" value="Protoporphyrinogen_IX_DH"/>
</dbReference>
<dbReference type="InterPro" id="IPR029039">
    <property type="entry name" value="Flavoprotein-like_sf"/>
</dbReference>
<dbReference type="RefSeq" id="WP_322607713.1">
    <property type="nucleotide sequence ID" value="NZ_JARVCO010000006.1"/>
</dbReference>
<dbReference type="SUPFAM" id="SSF52218">
    <property type="entry name" value="Flavoproteins"/>
    <property type="match status" value="1"/>
</dbReference>